<keyword evidence="3" id="KW-0378">Hydrolase</keyword>
<organism evidence="3 4">
    <name type="scientific">Clostridioides difficile</name>
    <name type="common">Peptoclostridium difficile</name>
    <dbReference type="NCBI Taxonomy" id="1496"/>
    <lineage>
        <taxon>Bacteria</taxon>
        <taxon>Bacillati</taxon>
        <taxon>Bacillota</taxon>
        <taxon>Clostridia</taxon>
        <taxon>Peptostreptococcales</taxon>
        <taxon>Peptostreptococcaceae</taxon>
        <taxon>Clostridioides</taxon>
    </lineage>
</organism>
<keyword evidence="3" id="KW-0645">Protease</keyword>
<keyword evidence="3" id="KW-0482">Metalloprotease</keyword>
<dbReference type="EMBL" id="DAEQIJ010000019">
    <property type="protein sequence ID" value="HBH2621412.1"/>
    <property type="molecule type" value="Genomic_DNA"/>
</dbReference>
<evidence type="ECO:0000259" key="2">
    <source>
        <dbReference type="Pfam" id="PF02517"/>
    </source>
</evidence>
<dbReference type="InterPro" id="IPR042150">
    <property type="entry name" value="MmRce1-like"/>
</dbReference>
<feature type="transmembrane region" description="Helical" evidence="1">
    <location>
        <begin position="76"/>
        <end position="101"/>
    </location>
</feature>
<dbReference type="GO" id="GO:0080120">
    <property type="term" value="P:CAAX-box protein maturation"/>
    <property type="evidence" value="ECO:0007669"/>
    <property type="project" value="UniProtKB-ARBA"/>
</dbReference>
<sequence>MIQSEISDRSNYKKINTLEVVIFFVVTYGISLLFGIPLYFKEYMNPQIMVTFMTILPASGVSIAKIYKHKKSDEHIILHCVIIADFLLSLFLVTLKAFGAIDDETVILGMGILVLFTGIITICYACLEGKELYPFKNVNKSIICIFIFIIIINLSKCIMLGWKDINFINLIMNIFLIFPYIANQSILFFGEEYGWRGFLQEKMQTKFGKRMGVILLGIIWELWHIPLWFTIYHVDGLGILLRLFSVISLSIFFGYVYMKTKNVWSCVVIHLINNTVLLDTNLNNAFLNFNTSSLNSSVILGCLIFSVLLSLFIFSKEYKKEQLIY</sequence>
<dbReference type="RefSeq" id="WP_003432172.1">
    <property type="nucleotide sequence ID" value="NZ_AP025558.1"/>
</dbReference>
<gene>
    <name evidence="3" type="ORF">KRQ00_003198</name>
</gene>
<dbReference type="GO" id="GO:0004175">
    <property type="term" value="F:endopeptidase activity"/>
    <property type="evidence" value="ECO:0007669"/>
    <property type="project" value="UniProtKB-ARBA"/>
</dbReference>
<feature type="transmembrane region" description="Helical" evidence="1">
    <location>
        <begin position="46"/>
        <end position="64"/>
    </location>
</feature>
<feature type="transmembrane region" description="Helical" evidence="1">
    <location>
        <begin position="139"/>
        <end position="162"/>
    </location>
</feature>
<keyword evidence="1" id="KW-0812">Transmembrane</keyword>
<name>A0A9P3YRG8_CLODI</name>
<evidence type="ECO:0000313" key="4">
    <source>
        <dbReference type="Proteomes" id="UP000879542"/>
    </source>
</evidence>
<dbReference type="PANTHER" id="PTHR35797">
    <property type="entry name" value="PROTEASE-RELATED"/>
    <property type="match status" value="1"/>
</dbReference>
<evidence type="ECO:0000313" key="3">
    <source>
        <dbReference type="EMBL" id="HBH2621412.1"/>
    </source>
</evidence>
<feature type="transmembrane region" description="Helical" evidence="1">
    <location>
        <begin position="294"/>
        <end position="314"/>
    </location>
</feature>
<evidence type="ECO:0000256" key="1">
    <source>
        <dbReference type="SAM" id="Phobius"/>
    </source>
</evidence>
<feature type="transmembrane region" description="Helical" evidence="1">
    <location>
        <begin position="168"/>
        <end position="190"/>
    </location>
</feature>
<dbReference type="GO" id="GO:0008237">
    <property type="term" value="F:metallopeptidase activity"/>
    <property type="evidence" value="ECO:0007669"/>
    <property type="project" value="UniProtKB-KW"/>
</dbReference>
<feature type="domain" description="CAAX prenyl protease 2/Lysostaphin resistance protein A-like" evidence="2">
    <location>
        <begin position="178"/>
        <end position="276"/>
    </location>
</feature>
<dbReference type="InterPro" id="IPR003675">
    <property type="entry name" value="Rce1/LyrA-like_dom"/>
</dbReference>
<dbReference type="PANTHER" id="PTHR35797:SF1">
    <property type="entry name" value="PROTEASE"/>
    <property type="match status" value="1"/>
</dbReference>
<keyword evidence="1" id="KW-0472">Membrane</keyword>
<comment type="caution">
    <text evidence="3">The sequence shown here is derived from an EMBL/GenBank/DDBJ whole genome shotgun (WGS) entry which is preliminary data.</text>
</comment>
<dbReference type="AlphaFoldDB" id="A0A9P3YRG8"/>
<keyword evidence="1" id="KW-1133">Transmembrane helix</keyword>
<dbReference type="Pfam" id="PF02517">
    <property type="entry name" value="Rce1-like"/>
    <property type="match status" value="1"/>
</dbReference>
<proteinExistence type="predicted"/>
<reference evidence="3" key="1">
    <citation type="journal article" date="2018" name="Genome Biol.">
        <title>SKESA: strategic k-mer extension for scrupulous assemblies.</title>
        <authorList>
            <person name="Souvorov A."/>
            <person name="Agarwala R."/>
            <person name="Lipman D.J."/>
        </authorList>
    </citation>
    <scope>NUCLEOTIDE SEQUENCE</scope>
    <source>
        <strain evidence="3">Clostridioides</strain>
    </source>
</reference>
<accession>A0A9P3YRG8</accession>
<feature type="transmembrane region" description="Helical" evidence="1">
    <location>
        <begin position="107"/>
        <end position="127"/>
    </location>
</feature>
<feature type="transmembrane region" description="Helical" evidence="1">
    <location>
        <begin position="263"/>
        <end position="282"/>
    </location>
</feature>
<feature type="transmembrane region" description="Helical" evidence="1">
    <location>
        <begin position="211"/>
        <end position="231"/>
    </location>
</feature>
<feature type="transmembrane region" description="Helical" evidence="1">
    <location>
        <begin position="237"/>
        <end position="256"/>
    </location>
</feature>
<feature type="transmembrane region" description="Helical" evidence="1">
    <location>
        <begin position="20"/>
        <end position="40"/>
    </location>
</feature>
<dbReference type="Proteomes" id="UP000879542">
    <property type="component" value="Unassembled WGS sequence"/>
</dbReference>
<reference evidence="3" key="2">
    <citation type="submission" date="2021-06" db="EMBL/GenBank/DDBJ databases">
        <authorList>
            <consortium name="NCBI Pathogen Detection Project"/>
        </authorList>
    </citation>
    <scope>NUCLEOTIDE SEQUENCE</scope>
    <source>
        <strain evidence="3">Clostridioides</strain>
    </source>
</reference>
<protein>
    <submittedName>
        <fullName evidence="3">CPBP family intramembrane metalloprotease</fullName>
    </submittedName>
</protein>